<dbReference type="AlphaFoldDB" id="C8VCI6"/>
<dbReference type="GeneID" id="74897123"/>
<dbReference type="InParanoid" id="C8VCI6"/>
<dbReference type="RefSeq" id="XP_050467843.1">
    <property type="nucleotide sequence ID" value="XM_050611865.1"/>
</dbReference>
<evidence type="ECO:0000313" key="3">
    <source>
        <dbReference type="Proteomes" id="UP000000560"/>
    </source>
</evidence>
<keyword evidence="1" id="KW-0732">Signal</keyword>
<keyword evidence="3" id="KW-1185">Reference proteome</keyword>
<dbReference type="KEGG" id="ani:ANIA_11555"/>
<reference evidence="3" key="2">
    <citation type="journal article" date="2009" name="Fungal Genet. Biol.">
        <title>The 2008 update of the Aspergillus nidulans genome annotation: a community effort.</title>
        <authorList>
            <person name="Wortman J.R."/>
            <person name="Gilsenan J.M."/>
            <person name="Joardar V."/>
            <person name="Deegan J."/>
            <person name="Clutterbuck J."/>
            <person name="Andersen M.R."/>
            <person name="Archer D."/>
            <person name="Bencina M."/>
            <person name="Braus G."/>
            <person name="Coutinho P."/>
            <person name="von Dohren H."/>
            <person name="Doonan J."/>
            <person name="Driessen A.J."/>
            <person name="Durek P."/>
            <person name="Espeso E."/>
            <person name="Fekete E."/>
            <person name="Flipphi M."/>
            <person name="Estrada C.G."/>
            <person name="Geysens S."/>
            <person name="Goldman G."/>
            <person name="de Groot P.W."/>
            <person name="Hansen K."/>
            <person name="Harris S.D."/>
            <person name="Heinekamp T."/>
            <person name="Helmstaedt K."/>
            <person name="Henrissat B."/>
            <person name="Hofmann G."/>
            <person name="Homan T."/>
            <person name="Horio T."/>
            <person name="Horiuchi H."/>
            <person name="James S."/>
            <person name="Jones M."/>
            <person name="Karaffa L."/>
            <person name="Karanyi Z."/>
            <person name="Kato M."/>
            <person name="Keller N."/>
            <person name="Kelly D.E."/>
            <person name="Kiel J.A."/>
            <person name="Kim J.M."/>
            <person name="van der Klei I.J."/>
            <person name="Klis F.M."/>
            <person name="Kovalchuk A."/>
            <person name="Krasevec N."/>
            <person name="Kubicek C.P."/>
            <person name="Liu B."/>
            <person name="Maccabe A."/>
            <person name="Meyer V."/>
            <person name="Mirabito P."/>
            <person name="Miskei M."/>
            <person name="Mos M."/>
            <person name="Mullins J."/>
            <person name="Nelson D.R."/>
            <person name="Nielsen J."/>
            <person name="Oakley B.R."/>
            <person name="Osmani S.A."/>
            <person name="Pakula T."/>
            <person name="Paszewski A."/>
            <person name="Paulsen I."/>
            <person name="Pilsyk S."/>
            <person name="Pocsi I."/>
            <person name="Punt P.J."/>
            <person name="Ram A.F."/>
            <person name="Ren Q."/>
            <person name="Robellet X."/>
            <person name="Robson G."/>
            <person name="Seiboth B."/>
            <person name="van Solingen P."/>
            <person name="Specht T."/>
            <person name="Sun J."/>
            <person name="Taheri-Talesh N."/>
            <person name="Takeshita N."/>
            <person name="Ussery D."/>
            <person name="vanKuyk P.A."/>
            <person name="Visser H."/>
            <person name="van de Vondervoort P.J."/>
            <person name="de Vries R.P."/>
            <person name="Walton J."/>
            <person name="Xiang X."/>
            <person name="Xiong Y."/>
            <person name="Zeng A.P."/>
            <person name="Brandt B.W."/>
            <person name="Cornell M.J."/>
            <person name="van den Hondel C.A."/>
            <person name="Visser J."/>
            <person name="Oliver S.G."/>
            <person name="Turner G."/>
        </authorList>
    </citation>
    <scope>GENOME REANNOTATION</scope>
    <source>
        <strain evidence="3">FGSC A4 / ATCC 38163 / CBS 112.46 / NRRL 194 / M139</strain>
    </source>
</reference>
<name>C8VCI6_EMENI</name>
<evidence type="ECO:0000256" key="1">
    <source>
        <dbReference type="SAM" id="SignalP"/>
    </source>
</evidence>
<organism evidence="2 3">
    <name type="scientific">Emericella nidulans (strain FGSC A4 / ATCC 38163 / CBS 112.46 / NRRL 194 / M139)</name>
    <name type="common">Aspergillus nidulans</name>
    <dbReference type="NCBI Taxonomy" id="227321"/>
    <lineage>
        <taxon>Eukaryota</taxon>
        <taxon>Fungi</taxon>
        <taxon>Dikarya</taxon>
        <taxon>Ascomycota</taxon>
        <taxon>Pezizomycotina</taxon>
        <taxon>Eurotiomycetes</taxon>
        <taxon>Eurotiomycetidae</taxon>
        <taxon>Eurotiales</taxon>
        <taxon>Aspergillaceae</taxon>
        <taxon>Aspergillus</taxon>
        <taxon>Aspergillus subgen. Nidulantes</taxon>
    </lineage>
</organism>
<accession>C8VCI6</accession>
<feature type="chain" id="PRO_5002992155" evidence="1">
    <location>
        <begin position="24"/>
        <end position="85"/>
    </location>
</feature>
<proteinExistence type="predicted"/>
<reference evidence="3" key="1">
    <citation type="journal article" date="2005" name="Nature">
        <title>Sequencing of Aspergillus nidulans and comparative analysis with A. fumigatus and A. oryzae.</title>
        <authorList>
            <person name="Galagan J.E."/>
            <person name="Calvo S.E."/>
            <person name="Cuomo C."/>
            <person name="Ma L.J."/>
            <person name="Wortman J.R."/>
            <person name="Batzoglou S."/>
            <person name="Lee S.I."/>
            <person name="Basturkmen M."/>
            <person name="Spevak C.C."/>
            <person name="Clutterbuck J."/>
            <person name="Kapitonov V."/>
            <person name="Jurka J."/>
            <person name="Scazzocchio C."/>
            <person name="Farman M."/>
            <person name="Butler J."/>
            <person name="Purcell S."/>
            <person name="Harris S."/>
            <person name="Braus G.H."/>
            <person name="Draht O."/>
            <person name="Busch S."/>
            <person name="D'Enfert C."/>
            <person name="Bouchier C."/>
            <person name="Goldman G.H."/>
            <person name="Bell-Pedersen D."/>
            <person name="Griffiths-Jones S."/>
            <person name="Doonan J.H."/>
            <person name="Yu J."/>
            <person name="Vienken K."/>
            <person name="Pain A."/>
            <person name="Freitag M."/>
            <person name="Selker E.U."/>
            <person name="Archer D.B."/>
            <person name="Penalva M.A."/>
            <person name="Oakley B.R."/>
            <person name="Momany M."/>
            <person name="Tanaka T."/>
            <person name="Kumagai T."/>
            <person name="Asai K."/>
            <person name="Machida M."/>
            <person name="Nierman W.C."/>
            <person name="Denning D.W."/>
            <person name="Caddick M."/>
            <person name="Hynes M."/>
            <person name="Paoletti M."/>
            <person name="Fischer R."/>
            <person name="Miller B."/>
            <person name="Dyer P."/>
            <person name="Sachs M.S."/>
            <person name="Osmani S.A."/>
            <person name="Birren B.W."/>
        </authorList>
    </citation>
    <scope>NUCLEOTIDE SEQUENCE [LARGE SCALE GENOMIC DNA]</scope>
    <source>
        <strain evidence="3">FGSC A4 / ATCC 38163 / CBS 112.46 / NRRL 194 / M139</strain>
    </source>
</reference>
<feature type="signal peptide" evidence="1">
    <location>
        <begin position="1"/>
        <end position="23"/>
    </location>
</feature>
<dbReference type="HOGENOM" id="CLU_2512618_0_0_1"/>
<dbReference type="EMBL" id="BN001304">
    <property type="protein sequence ID" value="CBF78538.1"/>
    <property type="molecule type" value="Genomic_DNA"/>
</dbReference>
<gene>
    <name evidence="2" type="ORF">ANIA_11555</name>
</gene>
<dbReference type="Proteomes" id="UP000000560">
    <property type="component" value="Chromosome IV"/>
</dbReference>
<dbReference type="OrthoDB" id="4841150at2759"/>
<protein>
    <submittedName>
        <fullName evidence="2">Uncharacterized protein</fullName>
    </submittedName>
</protein>
<evidence type="ECO:0000313" key="2">
    <source>
        <dbReference type="EMBL" id="CBF78538.1"/>
    </source>
</evidence>
<sequence>MKAPAITATFLALTFTLLPCVTAQGVTVNSPCTGAGYACLSGNHAIASCDGRRWQLAAECGTQCLRCFMGGVEWDWRTGFAEHSS</sequence>